<dbReference type="Proteomes" id="UP000236291">
    <property type="component" value="Unassembled WGS sequence"/>
</dbReference>
<name>A0A2K3KSN0_TRIPR</name>
<gene>
    <name evidence="1" type="ORF">L195_g064369</name>
</gene>
<proteinExistence type="predicted"/>
<organism evidence="1 2">
    <name type="scientific">Trifolium pratense</name>
    <name type="common">Red clover</name>
    <dbReference type="NCBI Taxonomy" id="57577"/>
    <lineage>
        <taxon>Eukaryota</taxon>
        <taxon>Viridiplantae</taxon>
        <taxon>Streptophyta</taxon>
        <taxon>Embryophyta</taxon>
        <taxon>Tracheophyta</taxon>
        <taxon>Spermatophyta</taxon>
        <taxon>Magnoliopsida</taxon>
        <taxon>eudicotyledons</taxon>
        <taxon>Gunneridae</taxon>
        <taxon>Pentapetalae</taxon>
        <taxon>rosids</taxon>
        <taxon>fabids</taxon>
        <taxon>Fabales</taxon>
        <taxon>Fabaceae</taxon>
        <taxon>Papilionoideae</taxon>
        <taxon>50 kb inversion clade</taxon>
        <taxon>NPAAA clade</taxon>
        <taxon>Hologalegina</taxon>
        <taxon>IRL clade</taxon>
        <taxon>Trifolieae</taxon>
        <taxon>Trifolium</taxon>
    </lineage>
</organism>
<protein>
    <submittedName>
        <fullName evidence="1">Uncharacterized protein</fullName>
    </submittedName>
</protein>
<dbReference type="EMBL" id="ASHM01246099">
    <property type="protein sequence ID" value="PNX69302.1"/>
    <property type="molecule type" value="Genomic_DNA"/>
</dbReference>
<feature type="non-terminal residue" evidence="1">
    <location>
        <position position="48"/>
    </location>
</feature>
<comment type="caution">
    <text evidence="1">The sequence shown here is derived from an EMBL/GenBank/DDBJ whole genome shotgun (WGS) entry which is preliminary data.</text>
</comment>
<accession>A0A2K3KSN0</accession>
<reference evidence="1 2" key="1">
    <citation type="journal article" date="2014" name="Am. J. Bot.">
        <title>Genome assembly and annotation for red clover (Trifolium pratense; Fabaceae).</title>
        <authorList>
            <person name="Istvanek J."/>
            <person name="Jaros M."/>
            <person name="Krenek A."/>
            <person name="Repkova J."/>
        </authorList>
    </citation>
    <scope>NUCLEOTIDE SEQUENCE [LARGE SCALE GENOMIC DNA]</scope>
    <source>
        <strain evidence="2">cv. Tatra</strain>
        <tissue evidence="1">Young leaves</tissue>
    </source>
</reference>
<reference evidence="1 2" key="2">
    <citation type="journal article" date="2017" name="Front. Plant Sci.">
        <title>Gene Classification and Mining of Molecular Markers Useful in Red Clover (Trifolium pratense) Breeding.</title>
        <authorList>
            <person name="Istvanek J."/>
            <person name="Dluhosova J."/>
            <person name="Dluhos P."/>
            <person name="Patkova L."/>
            <person name="Nedelnik J."/>
            <person name="Repkova J."/>
        </authorList>
    </citation>
    <scope>NUCLEOTIDE SEQUENCE [LARGE SCALE GENOMIC DNA]</scope>
    <source>
        <strain evidence="2">cv. Tatra</strain>
        <tissue evidence="1">Young leaves</tissue>
    </source>
</reference>
<evidence type="ECO:0000313" key="1">
    <source>
        <dbReference type="EMBL" id="PNX69302.1"/>
    </source>
</evidence>
<sequence>MDRPTDLHVTAVKRIMRYLKGTLADGIMYNHSTDKANLLGWSDSDYAG</sequence>
<evidence type="ECO:0000313" key="2">
    <source>
        <dbReference type="Proteomes" id="UP000236291"/>
    </source>
</evidence>
<dbReference type="AlphaFoldDB" id="A0A2K3KSN0"/>